<dbReference type="InterPro" id="IPR039315">
    <property type="entry name" value="CheW"/>
</dbReference>
<dbReference type="SUPFAM" id="SSF50341">
    <property type="entry name" value="CheW-like"/>
    <property type="match status" value="1"/>
</dbReference>
<dbReference type="PANTHER" id="PTHR22617:SF23">
    <property type="entry name" value="CHEMOTAXIS PROTEIN CHEW"/>
    <property type="match status" value="1"/>
</dbReference>
<dbReference type="GO" id="GO:0006935">
    <property type="term" value="P:chemotaxis"/>
    <property type="evidence" value="ECO:0007669"/>
    <property type="project" value="InterPro"/>
</dbReference>
<dbReference type="Gene3D" id="2.30.30.40">
    <property type="entry name" value="SH3 Domains"/>
    <property type="match status" value="1"/>
</dbReference>
<proteinExistence type="predicted"/>
<dbReference type="Proteomes" id="UP000183656">
    <property type="component" value="Unassembled WGS sequence"/>
</dbReference>
<organism evidence="2 3">
    <name type="scientific">Paenacidovorax caeni</name>
    <dbReference type="NCBI Taxonomy" id="343013"/>
    <lineage>
        <taxon>Bacteria</taxon>
        <taxon>Pseudomonadati</taxon>
        <taxon>Pseudomonadota</taxon>
        <taxon>Betaproteobacteria</taxon>
        <taxon>Burkholderiales</taxon>
        <taxon>Comamonadaceae</taxon>
        <taxon>Paenacidovorax</taxon>
    </lineage>
</organism>
<dbReference type="GO" id="GO:0005829">
    <property type="term" value="C:cytosol"/>
    <property type="evidence" value="ECO:0007669"/>
    <property type="project" value="TreeGrafter"/>
</dbReference>
<name>A0A1I7I8Q9_9BURK</name>
<evidence type="ECO:0000313" key="2">
    <source>
        <dbReference type="EMBL" id="SFU69311.1"/>
    </source>
</evidence>
<sequence>MSGAPTLDQILRQRHGARQEVVNVDERMVKLVIFALGPHWFAFPGTHIREILAQAVVHFVPGCPPSLEGVINVRGDIATVIRLHDVLQLPAPASGQDSAIMLGSGAGIESGLRVDRIIDVVDVAHSSIQPPPATLGEPLRTLVLGVVHFQDQPVSLLDLERLLAGYAEGLTG</sequence>
<protein>
    <submittedName>
        <fullName evidence="2">Purine-binding chemotaxis protein CheW</fullName>
    </submittedName>
</protein>
<dbReference type="InterPro" id="IPR002545">
    <property type="entry name" value="CheW-lke_dom"/>
</dbReference>
<dbReference type="PANTHER" id="PTHR22617">
    <property type="entry name" value="CHEMOTAXIS SENSOR HISTIDINE KINASE-RELATED"/>
    <property type="match status" value="1"/>
</dbReference>
<evidence type="ECO:0000259" key="1">
    <source>
        <dbReference type="PROSITE" id="PS50851"/>
    </source>
</evidence>
<keyword evidence="3" id="KW-1185">Reference proteome</keyword>
<dbReference type="OrthoDB" id="9790406at2"/>
<evidence type="ECO:0000313" key="3">
    <source>
        <dbReference type="Proteomes" id="UP000183656"/>
    </source>
</evidence>
<dbReference type="PROSITE" id="PS50851">
    <property type="entry name" value="CHEW"/>
    <property type="match status" value="1"/>
</dbReference>
<dbReference type="InterPro" id="IPR036061">
    <property type="entry name" value="CheW-like_dom_sf"/>
</dbReference>
<reference evidence="2 3" key="1">
    <citation type="submission" date="2016-10" db="EMBL/GenBank/DDBJ databases">
        <authorList>
            <person name="de Groot N.N."/>
        </authorList>
    </citation>
    <scope>NUCLEOTIDE SEQUENCE [LARGE SCALE GENOMIC DNA]</scope>
    <source>
        <strain evidence="2 3">R-24608</strain>
    </source>
</reference>
<accession>A0A1I7I8Q9</accession>
<dbReference type="SMART" id="SM00260">
    <property type="entry name" value="CheW"/>
    <property type="match status" value="1"/>
</dbReference>
<feature type="domain" description="CheW-like" evidence="1">
    <location>
        <begin position="28"/>
        <end position="168"/>
    </location>
</feature>
<dbReference type="AlphaFoldDB" id="A0A1I7I8Q9"/>
<gene>
    <name evidence="2" type="ORF">SAMN04489707_10155</name>
</gene>
<dbReference type="STRING" id="343013.SAMN04489707_10155"/>
<dbReference type="RefSeq" id="WP_054256975.1">
    <property type="nucleotide sequence ID" value="NZ_CYIG01000029.1"/>
</dbReference>
<dbReference type="EMBL" id="FPBX01000015">
    <property type="protein sequence ID" value="SFU69311.1"/>
    <property type="molecule type" value="Genomic_DNA"/>
</dbReference>
<dbReference type="Gene3D" id="2.40.50.180">
    <property type="entry name" value="CheA-289, Domain 4"/>
    <property type="match status" value="1"/>
</dbReference>
<dbReference type="Pfam" id="PF01584">
    <property type="entry name" value="CheW"/>
    <property type="match status" value="1"/>
</dbReference>
<dbReference type="GO" id="GO:0007165">
    <property type="term" value="P:signal transduction"/>
    <property type="evidence" value="ECO:0007669"/>
    <property type="project" value="InterPro"/>
</dbReference>